<feature type="domain" description="RRM" evidence="18">
    <location>
        <begin position="94"/>
        <end position="171"/>
    </location>
</feature>
<dbReference type="EnsemblMetazoa" id="CJA09204.1">
    <property type="protein sequence ID" value="CJA09204.1"/>
    <property type="gene ID" value="WBGene00128408"/>
</dbReference>
<proteinExistence type="inferred from homology"/>
<feature type="region of interest" description="Disordered" evidence="17">
    <location>
        <begin position="40"/>
        <end position="59"/>
    </location>
</feature>
<evidence type="ECO:0000256" key="15">
    <source>
        <dbReference type="PROSITE-ProRule" id="PRU00176"/>
    </source>
</evidence>
<evidence type="ECO:0000256" key="17">
    <source>
        <dbReference type="SAM" id="MobiDB-lite"/>
    </source>
</evidence>
<dbReference type="PROSITE" id="PS50103">
    <property type="entry name" value="ZF_C3H1"/>
    <property type="match status" value="1"/>
</dbReference>
<dbReference type="InterPro" id="IPR012677">
    <property type="entry name" value="Nucleotide-bd_a/b_plait_sf"/>
</dbReference>
<feature type="domain" description="C3H1-type" evidence="19">
    <location>
        <begin position="26"/>
        <end position="48"/>
    </location>
</feature>
<evidence type="ECO:0000256" key="16">
    <source>
        <dbReference type="PROSITE-ProRule" id="PRU00723"/>
    </source>
</evidence>
<dbReference type="Pfam" id="PF00076">
    <property type="entry name" value="RRM_1"/>
    <property type="match status" value="1"/>
</dbReference>
<accession>A0A8R1DQL4</accession>
<keyword evidence="8" id="KW-0747">Spliceosome</keyword>
<organism evidence="20 21">
    <name type="scientific">Caenorhabditis japonica</name>
    <dbReference type="NCBI Taxonomy" id="281687"/>
    <lineage>
        <taxon>Eukaryota</taxon>
        <taxon>Metazoa</taxon>
        <taxon>Ecdysozoa</taxon>
        <taxon>Nematoda</taxon>
        <taxon>Chromadorea</taxon>
        <taxon>Rhabditida</taxon>
        <taxon>Rhabditina</taxon>
        <taxon>Rhabditomorpha</taxon>
        <taxon>Rhabditoidea</taxon>
        <taxon>Rhabditidae</taxon>
        <taxon>Peloderinae</taxon>
        <taxon>Caenorhabditis</taxon>
    </lineage>
</organism>
<evidence type="ECO:0000256" key="13">
    <source>
        <dbReference type="ARBA" id="ARBA00023242"/>
    </source>
</evidence>
<comment type="similarity">
    <text evidence="3">Belongs to the SLT11 family.</text>
</comment>
<evidence type="ECO:0000256" key="2">
    <source>
        <dbReference type="ARBA" id="ARBA00004496"/>
    </source>
</evidence>
<dbReference type="InterPro" id="IPR057674">
    <property type="entry name" value="Znf-CCCH_RBM22"/>
</dbReference>
<keyword evidence="13" id="KW-0539">Nucleus</keyword>
<dbReference type="GO" id="GO:0008270">
    <property type="term" value="F:zinc ion binding"/>
    <property type="evidence" value="ECO:0007669"/>
    <property type="project" value="UniProtKB-KW"/>
</dbReference>
<keyword evidence="10 16" id="KW-0862">Zinc</keyword>
<evidence type="ECO:0000256" key="9">
    <source>
        <dbReference type="ARBA" id="ARBA00022771"/>
    </source>
</evidence>
<dbReference type="SUPFAM" id="SSF90229">
    <property type="entry name" value="CCCH zinc finger"/>
    <property type="match status" value="1"/>
</dbReference>
<name>A0A8R1DQL4_CAEJA</name>
<evidence type="ECO:0000256" key="12">
    <source>
        <dbReference type="ARBA" id="ARBA00023187"/>
    </source>
</evidence>
<evidence type="ECO:0000256" key="3">
    <source>
        <dbReference type="ARBA" id="ARBA00007781"/>
    </source>
</evidence>
<dbReference type="PANTHER" id="PTHR14089:SF6">
    <property type="entry name" value="PRE-MRNA-SPLICING FACTOR RBM22"/>
    <property type="match status" value="1"/>
</dbReference>
<dbReference type="InterPro" id="IPR000571">
    <property type="entry name" value="Znf_CCCH"/>
</dbReference>
<keyword evidence="5" id="KW-0963">Cytoplasm</keyword>
<dbReference type="InterPro" id="IPR036855">
    <property type="entry name" value="Znf_CCCH_sf"/>
</dbReference>
<dbReference type="PANTHER" id="PTHR14089">
    <property type="entry name" value="PRE-MRNA-SPLICING FACTOR RBM22"/>
    <property type="match status" value="1"/>
</dbReference>
<dbReference type="InterPro" id="IPR039171">
    <property type="entry name" value="Cwc2/Slt11"/>
</dbReference>
<evidence type="ECO:0000259" key="18">
    <source>
        <dbReference type="PROSITE" id="PS50102"/>
    </source>
</evidence>
<evidence type="ECO:0000256" key="6">
    <source>
        <dbReference type="ARBA" id="ARBA00022664"/>
    </source>
</evidence>
<dbReference type="SMART" id="SM00360">
    <property type="entry name" value="RRM"/>
    <property type="match status" value="1"/>
</dbReference>
<dbReference type="GO" id="GO:0017070">
    <property type="term" value="F:U6 snRNA binding"/>
    <property type="evidence" value="ECO:0007669"/>
    <property type="project" value="TreeGrafter"/>
</dbReference>
<keyword evidence="12" id="KW-0508">mRNA splicing</keyword>
<evidence type="ECO:0000256" key="7">
    <source>
        <dbReference type="ARBA" id="ARBA00022723"/>
    </source>
</evidence>
<keyword evidence="21" id="KW-1185">Reference proteome</keyword>
<feature type="zinc finger region" description="C3H1-type" evidence="16">
    <location>
        <begin position="26"/>
        <end position="48"/>
    </location>
</feature>
<dbReference type="GO" id="GO:0006397">
    <property type="term" value="P:mRNA processing"/>
    <property type="evidence" value="ECO:0007669"/>
    <property type="project" value="UniProtKB-KW"/>
</dbReference>
<dbReference type="GO" id="GO:0071006">
    <property type="term" value="C:U2-type catalytic step 1 spliceosome"/>
    <property type="evidence" value="ECO:0007669"/>
    <property type="project" value="TreeGrafter"/>
</dbReference>
<comment type="subcellular location">
    <subcellularLocation>
        <location evidence="2">Cytoplasm</location>
    </subcellularLocation>
    <subcellularLocation>
        <location evidence="1">Nucleus</location>
    </subcellularLocation>
</comment>
<dbReference type="Gene3D" id="3.30.70.330">
    <property type="match status" value="1"/>
</dbReference>
<dbReference type="GO" id="GO:0071007">
    <property type="term" value="C:U2-type catalytic step 2 spliceosome"/>
    <property type="evidence" value="ECO:0007669"/>
    <property type="project" value="TreeGrafter"/>
</dbReference>
<dbReference type="PROSITE" id="PS50102">
    <property type="entry name" value="RRM"/>
    <property type="match status" value="1"/>
</dbReference>
<protein>
    <recommendedName>
        <fullName evidence="4">Pre-mRNA-splicing factor RBM22</fullName>
    </recommendedName>
    <alternativeName>
        <fullName evidence="14">RNA-binding motif protein 22</fullName>
    </alternativeName>
</protein>
<evidence type="ECO:0000256" key="1">
    <source>
        <dbReference type="ARBA" id="ARBA00004123"/>
    </source>
</evidence>
<dbReference type="Proteomes" id="UP000005237">
    <property type="component" value="Unassembled WGS sequence"/>
</dbReference>
<dbReference type="FunFam" id="4.10.1000.10:FF:000006">
    <property type="entry name" value="Putative pre-mrna-splicing factor rbm22"/>
    <property type="match status" value="1"/>
</dbReference>
<dbReference type="GO" id="GO:0000974">
    <property type="term" value="C:Prp19 complex"/>
    <property type="evidence" value="ECO:0007669"/>
    <property type="project" value="TreeGrafter"/>
</dbReference>
<evidence type="ECO:0000256" key="14">
    <source>
        <dbReference type="ARBA" id="ARBA00030793"/>
    </source>
</evidence>
<dbReference type="SUPFAM" id="SSF54928">
    <property type="entry name" value="RNA-binding domain, RBD"/>
    <property type="match status" value="1"/>
</dbReference>
<keyword evidence="9 16" id="KW-0863">Zinc-finger</keyword>
<dbReference type="GO" id="GO:0036002">
    <property type="term" value="F:pre-mRNA binding"/>
    <property type="evidence" value="ECO:0007669"/>
    <property type="project" value="TreeGrafter"/>
</dbReference>
<reference evidence="21" key="1">
    <citation type="submission" date="2010-08" db="EMBL/GenBank/DDBJ databases">
        <authorList>
            <consortium name="Caenorhabditis japonica Sequencing Consortium"/>
            <person name="Wilson R.K."/>
        </authorList>
    </citation>
    <scope>NUCLEOTIDE SEQUENCE [LARGE SCALE GENOMIC DNA]</scope>
    <source>
        <strain evidence="21">DF5081</strain>
    </source>
</reference>
<evidence type="ECO:0000259" key="19">
    <source>
        <dbReference type="PROSITE" id="PS50103"/>
    </source>
</evidence>
<reference evidence="20" key="2">
    <citation type="submission" date="2022-06" db="UniProtKB">
        <authorList>
            <consortium name="EnsemblMetazoa"/>
        </authorList>
    </citation>
    <scope>IDENTIFICATION</scope>
    <source>
        <strain evidence="20">DF5081</strain>
    </source>
</reference>
<evidence type="ECO:0000256" key="10">
    <source>
        <dbReference type="ARBA" id="ARBA00022833"/>
    </source>
</evidence>
<dbReference type="InterPro" id="IPR000504">
    <property type="entry name" value="RRM_dom"/>
</dbReference>
<keyword evidence="7 16" id="KW-0479">Metal-binding</keyword>
<dbReference type="CDD" id="cd12224">
    <property type="entry name" value="RRM_RBM22"/>
    <property type="match status" value="1"/>
</dbReference>
<evidence type="ECO:0000256" key="4">
    <source>
        <dbReference type="ARBA" id="ARBA00020031"/>
    </source>
</evidence>
<evidence type="ECO:0000313" key="20">
    <source>
        <dbReference type="EnsemblMetazoa" id="CJA09204.1"/>
    </source>
</evidence>
<evidence type="ECO:0000256" key="5">
    <source>
        <dbReference type="ARBA" id="ARBA00022490"/>
    </source>
</evidence>
<evidence type="ECO:0000313" key="21">
    <source>
        <dbReference type="Proteomes" id="UP000005237"/>
    </source>
</evidence>
<evidence type="ECO:0000256" key="8">
    <source>
        <dbReference type="ARBA" id="ARBA00022728"/>
    </source>
</evidence>
<dbReference type="GO" id="GO:0008380">
    <property type="term" value="P:RNA splicing"/>
    <property type="evidence" value="ECO:0007669"/>
    <property type="project" value="UniProtKB-KW"/>
</dbReference>
<keyword evidence="11 15" id="KW-0694">RNA-binding</keyword>
<keyword evidence="6" id="KW-0507">mRNA processing</keyword>
<dbReference type="Gene3D" id="4.10.1000.10">
    <property type="entry name" value="Zinc finger, CCCH-type"/>
    <property type="match status" value="1"/>
</dbReference>
<evidence type="ECO:0000256" key="11">
    <source>
        <dbReference type="ARBA" id="ARBA00022884"/>
    </source>
</evidence>
<dbReference type="FunFam" id="3.30.70.330:FF:000476">
    <property type="entry name" value="Zinc finger CCCH domain-containing protein 4"/>
    <property type="match status" value="1"/>
</dbReference>
<dbReference type="Pfam" id="PF25584">
    <property type="entry name" value="zf-CCCH_RBM22"/>
    <property type="match status" value="1"/>
</dbReference>
<dbReference type="SMART" id="SM00356">
    <property type="entry name" value="ZnF_C3H1"/>
    <property type="match status" value="1"/>
</dbReference>
<sequence length="192" mass="21851">MDQAAHDRLRRMARTQPYYKRNAPHICSFFVKGECKRGEECPYRHEKPTDPDDPLSRQNIRDRYYGTNDPVAEKILNRAAAAPSLAPPADTTITTLYIGNLGPAGPNQVTEKDLNDYFYQFGDIRCLRVLTEKGCAFLEFTTRESAERAAERSFNKTFIKGRRLTIRWGEPQAKRAADNSTFVTPVPSVPSY</sequence>
<dbReference type="InterPro" id="IPR035979">
    <property type="entry name" value="RBD_domain_sf"/>
</dbReference>
<feature type="compositionally biased region" description="Basic and acidic residues" evidence="17">
    <location>
        <begin position="40"/>
        <end position="50"/>
    </location>
</feature>
<dbReference type="AlphaFoldDB" id="A0A8R1DQL4"/>